<dbReference type="AlphaFoldDB" id="A0A0K2GDH3"/>
<protein>
    <submittedName>
        <fullName evidence="2">Uncharacterized protein</fullName>
    </submittedName>
</protein>
<dbReference type="KEGG" id="nmv:NITMOv2_2251"/>
<evidence type="ECO:0000256" key="1">
    <source>
        <dbReference type="SAM" id="MobiDB-lite"/>
    </source>
</evidence>
<accession>A0A0K2GDH3</accession>
<reference evidence="2 3" key="1">
    <citation type="journal article" date="2015" name="Proc. Natl. Acad. Sci. U.S.A.">
        <title>Expanded metabolic versatility of ubiquitous nitrite-oxidizing bacteria from the genus Nitrospira.</title>
        <authorList>
            <person name="Koch H."/>
            <person name="Lucker S."/>
            <person name="Albertsen M."/>
            <person name="Kitzinger K."/>
            <person name="Herbold C."/>
            <person name="Spieck E."/>
            <person name="Nielsen P.H."/>
            <person name="Wagner M."/>
            <person name="Daims H."/>
        </authorList>
    </citation>
    <scope>NUCLEOTIDE SEQUENCE [LARGE SCALE GENOMIC DNA]</scope>
    <source>
        <strain evidence="2 3">NSP M-1</strain>
    </source>
</reference>
<gene>
    <name evidence="2" type="ORF">NITMOv2_2251</name>
</gene>
<proteinExistence type="predicted"/>
<dbReference type="Proteomes" id="UP000069205">
    <property type="component" value="Chromosome"/>
</dbReference>
<dbReference type="EMBL" id="CP011801">
    <property type="protein sequence ID" value="ALA58667.1"/>
    <property type="molecule type" value="Genomic_DNA"/>
</dbReference>
<dbReference type="STRING" id="42253.NITMOv2_2251"/>
<keyword evidence="3" id="KW-1185">Reference proteome</keyword>
<feature type="region of interest" description="Disordered" evidence="1">
    <location>
        <begin position="107"/>
        <end position="127"/>
    </location>
</feature>
<evidence type="ECO:0000313" key="2">
    <source>
        <dbReference type="EMBL" id="ALA58667.1"/>
    </source>
</evidence>
<dbReference type="PATRIC" id="fig|42253.5.peg.2216"/>
<sequence>MQQHRRPSWLRASAVGRLPTMTTAILRLVAIALALMPLPSKAVDRDKSEQVLAIYPVTSSITHAPDTAISKVVILSAQRNPSAMTAVAAAKDLFRRGGVTVIDKAPPAAITEAQGPPRPDQKPKDNPFLTFGKDIGADHVIVVEVTDALVPNKTGAGHLHDERVSVKGIGVKTGTVALEGTARWSQPIERAGEHVRELTAYAIARAICAPERWVEASAANNGRGRCRS</sequence>
<organism evidence="2 3">
    <name type="scientific">Nitrospira moscoviensis</name>
    <dbReference type="NCBI Taxonomy" id="42253"/>
    <lineage>
        <taxon>Bacteria</taxon>
        <taxon>Pseudomonadati</taxon>
        <taxon>Nitrospirota</taxon>
        <taxon>Nitrospiria</taxon>
        <taxon>Nitrospirales</taxon>
        <taxon>Nitrospiraceae</taxon>
        <taxon>Nitrospira</taxon>
    </lineage>
</organism>
<evidence type="ECO:0000313" key="3">
    <source>
        <dbReference type="Proteomes" id="UP000069205"/>
    </source>
</evidence>
<name>A0A0K2GDH3_NITMO</name>